<evidence type="ECO:0000313" key="11">
    <source>
        <dbReference type="EMBL" id="KAK1429332.1"/>
    </source>
</evidence>
<keyword evidence="12" id="KW-1185">Reference proteome</keyword>
<keyword evidence="3" id="KW-0677">Repeat</keyword>
<dbReference type="InterPro" id="IPR026961">
    <property type="entry name" value="PGG_dom"/>
</dbReference>
<proteinExistence type="predicted"/>
<evidence type="ECO:0000256" key="3">
    <source>
        <dbReference type="ARBA" id="ARBA00022737"/>
    </source>
</evidence>
<evidence type="ECO:0000259" key="10">
    <source>
        <dbReference type="Pfam" id="PF13962"/>
    </source>
</evidence>
<comment type="subcellular location">
    <subcellularLocation>
        <location evidence="1">Membrane</location>
        <topology evidence="1">Multi-pass membrane protein</topology>
    </subcellularLocation>
</comment>
<dbReference type="InterPro" id="IPR002110">
    <property type="entry name" value="Ankyrin_rpt"/>
</dbReference>
<gene>
    <name evidence="11" type="ORF">QVD17_11539</name>
</gene>
<dbReference type="EMBL" id="JAUHHV010000003">
    <property type="protein sequence ID" value="KAK1429332.1"/>
    <property type="molecule type" value="Genomic_DNA"/>
</dbReference>
<dbReference type="PANTHER" id="PTHR24186">
    <property type="entry name" value="PROTEIN PHOSPHATASE 1 REGULATORY SUBUNIT"/>
    <property type="match status" value="1"/>
</dbReference>
<evidence type="ECO:0000256" key="5">
    <source>
        <dbReference type="ARBA" id="ARBA00023043"/>
    </source>
</evidence>
<name>A0AAD8P262_TARER</name>
<feature type="region of interest" description="Disordered" evidence="8">
    <location>
        <begin position="1"/>
        <end position="22"/>
    </location>
</feature>
<feature type="repeat" description="ANK" evidence="7">
    <location>
        <begin position="198"/>
        <end position="219"/>
    </location>
</feature>
<dbReference type="InterPro" id="IPR036770">
    <property type="entry name" value="Ankyrin_rpt-contain_sf"/>
</dbReference>
<sequence length="558" mass="61085">METPVAGNRHQSLSRNRTMEKRDDTSLHIAVRAGDVDSVMEILNSTEEHELKELLTKRNQSGETVLYVAAEYGCVDFVKELMKYYDLEAAGIKAKNGFDAFHIAAKQGDLEVLKVLMESQSELSMTFDQTNTTALHTASEQGHIEVVKFLLEKNSSMATIAKSNLKTVLHSCARKGHLDVMKALLEKVPEIATRADKKGQTALHMAAKGQSVDIVNELIAADDGLLNMVDKKENTALHIATRKGRLEIVLALLNHKDILKKDAINKSGETAFDTAEKFTRPEIATVLREHGIMNAKSIKKTPPMTTTARELKQTVSDIKHEVHDQLEHTLKTQKRVKGIGKRINKMHHESLNNAINSTTVVAVLIATVTFAAIYQLPGQYVDGSNGIPIDKTSGEANIAAGPNGIPINKTLGEANIAAGNPEFIVFLISDSLALFISLAVVVVQTSIVVVERRAKKQVMAIINKLMWLACVFVSVAFLALSFVVVGNEKWLAIGVAVIGSVTLASTLGTMCYWVIMHRIEASNLRSIRRSARSSKSLSGSVSVHSDSENDDFKKLYAI</sequence>
<feature type="transmembrane region" description="Helical" evidence="9">
    <location>
        <begin position="490"/>
        <end position="515"/>
    </location>
</feature>
<keyword evidence="2 9" id="KW-0812">Transmembrane</keyword>
<dbReference type="Pfam" id="PF12796">
    <property type="entry name" value="Ank_2"/>
    <property type="match status" value="4"/>
</dbReference>
<dbReference type="Gene3D" id="1.25.40.20">
    <property type="entry name" value="Ankyrin repeat-containing domain"/>
    <property type="match status" value="2"/>
</dbReference>
<feature type="transmembrane region" description="Helical" evidence="9">
    <location>
        <begin position="351"/>
        <end position="374"/>
    </location>
</feature>
<protein>
    <recommendedName>
        <fullName evidence="10">PGG domain-containing protein</fullName>
    </recommendedName>
</protein>
<dbReference type="PROSITE" id="PS50297">
    <property type="entry name" value="ANK_REP_REGION"/>
    <property type="match status" value="3"/>
</dbReference>
<evidence type="ECO:0000256" key="9">
    <source>
        <dbReference type="SAM" id="Phobius"/>
    </source>
</evidence>
<dbReference type="Pfam" id="PF13962">
    <property type="entry name" value="PGG"/>
    <property type="match status" value="1"/>
</dbReference>
<dbReference type="PROSITE" id="PS50088">
    <property type="entry name" value="ANK_REPEAT"/>
    <property type="match status" value="3"/>
</dbReference>
<dbReference type="SUPFAM" id="SSF48403">
    <property type="entry name" value="Ankyrin repeat"/>
    <property type="match status" value="1"/>
</dbReference>
<keyword evidence="6 9" id="KW-0472">Membrane</keyword>
<feature type="transmembrane region" description="Helical" evidence="9">
    <location>
        <begin position="423"/>
        <end position="444"/>
    </location>
</feature>
<feature type="domain" description="PGG" evidence="10">
    <location>
        <begin position="349"/>
        <end position="484"/>
    </location>
</feature>
<keyword evidence="4 9" id="KW-1133">Transmembrane helix</keyword>
<reference evidence="11" key="1">
    <citation type="journal article" date="2023" name="bioRxiv">
        <title>Improved chromosome-level genome assembly for marigold (Tagetes erecta).</title>
        <authorList>
            <person name="Jiang F."/>
            <person name="Yuan L."/>
            <person name="Wang S."/>
            <person name="Wang H."/>
            <person name="Xu D."/>
            <person name="Wang A."/>
            <person name="Fan W."/>
        </authorList>
    </citation>
    <scope>NUCLEOTIDE SEQUENCE</scope>
    <source>
        <strain evidence="11">WSJ</strain>
        <tissue evidence="11">Leaf</tissue>
    </source>
</reference>
<feature type="repeat" description="ANK" evidence="7">
    <location>
        <begin position="96"/>
        <end position="128"/>
    </location>
</feature>
<dbReference type="SMART" id="SM00248">
    <property type="entry name" value="ANK"/>
    <property type="match status" value="7"/>
</dbReference>
<feature type="repeat" description="ANK" evidence="7">
    <location>
        <begin position="130"/>
        <end position="162"/>
    </location>
</feature>
<evidence type="ECO:0000256" key="7">
    <source>
        <dbReference type="PROSITE-ProRule" id="PRU00023"/>
    </source>
</evidence>
<comment type="caution">
    <text evidence="11">The sequence shown here is derived from an EMBL/GenBank/DDBJ whole genome shotgun (WGS) entry which is preliminary data.</text>
</comment>
<evidence type="ECO:0000256" key="2">
    <source>
        <dbReference type="ARBA" id="ARBA00022692"/>
    </source>
</evidence>
<evidence type="ECO:0000256" key="8">
    <source>
        <dbReference type="SAM" id="MobiDB-lite"/>
    </source>
</evidence>
<accession>A0AAD8P262</accession>
<evidence type="ECO:0000256" key="6">
    <source>
        <dbReference type="ARBA" id="ARBA00023136"/>
    </source>
</evidence>
<evidence type="ECO:0000313" key="12">
    <source>
        <dbReference type="Proteomes" id="UP001229421"/>
    </source>
</evidence>
<feature type="transmembrane region" description="Helical" evidence="9">
    <location>
        <begin position="465"/>
        <end position="484"/>
    </location>
</feature>
<dbReference type="GO" id="GO:0005886">
    <property type="term" value="C:plasma membrane"/>
    <property type="evidence" value="ECO:0007669"/>
    <property type="project" value="TreeGrafter"/>
</dbReference>
<evidence type="ECO:0000256" key="4">
    <source>
        <dbReference type="ARBA" id="ARBA00022989"/>
    </source>
</evidence>
<keyword evidence="5 7" id="KW-0040">ANK repeat</keyword>
<dbReference type="PANTHER" id="PTHR24186:SF55">
    <property type="entry name" value="ANKYRIN REPEAT-CONTAINING PROTEIN"/>
    <property type="match status" value="1"/>
</dbReference>
<evidence type="ECO:0000256" key="1">
    <source>
        <dbReference type="ARBA" id="ARBA00004141"/>
    </source>
</evidence>
<organism evidence="11 12">
    <name type="scientific">Tagetes erecta</name>
    <name type="common">African marigold</name>
    <dbReference type="NCBI Taxonomy" id="13708"/>
    <lineage>
        <taxon>Eukaryota</taxon>
        <taxon>Viridiplantae</taxon>
        <taxon>Streptophyta</taxon>
        <taxon>Embryophyta</taxon>
        <taxon>Tracheophyta</taxon>
        <taxon>Spermatophyta</taxon>
        <taxon>Magnoliopsida</taxon>
        <taxon>eudicotyledons</taxon>
        <taxon>Gunneridae</taxon>
        <taxon>Pentapetalae</taxon>
        <taxon>asterids</taxon>
        <taxon>campanulids</taxon>
        <taxon>Asterales</taxon>
        <taxon>Asteraceae</taxon>
        <taxon>Asteroideae</taxon>
        <taxon>Heliantheae alliance</taxon>
        <taxon>Tageteae</taxon>
        <taxon>Tagetes</taxon>
    </lineage>
</organism>
<dbReference type="Proteomes" id="UP001229421">
    <property type="component" value="Unassembled WGS sequence"/>
</dbReference>
<dbReference type="AlphaFoldDB" id="A0AAD8P262"/>